<dbReference type="SUPFAM" id="SSF101941">
    <property type="entry name" value="NAC domain"/>
    <property type="match status" value="1"/>
</dbReference>
<keyword evidence="4" id="KW-0539">Nucleus</keyword>
<dbReference type="GO" id="GO:0003677">
    <property type="term" value="F:DNA binding"/>
    <property type="evidence" value="ECO:0007669"/>
    <property type="project" value="UniProtKB-KW"/>
</dbReference>
<evidence type="ECO:0000256" key="1">
    <source>
        <dbReference type="ARBA" id="ARBA00023015"/>
    </source>
</evidence>
<reference evidence="6 7" key="1">
    <citation type="submission" date="2022-03" db="EMBL/GenBank/DDBJ databases">
        <authorList>
            <person name="Macdonald S."/>
            <person name="Ahmed S."/>
            <person name="Newling K."/>
        </authorList>
    </citation>
    <scope>NUCLEOTIDE SEQUENCE [LARGE SCALE GENOMIC DNA]</scope>
</reference>
<dbReference type="AlphaFoldDB" id="A0ABC8JR78"/>
<evidence type="ECO:0000313" key="7">
    <source>
        <dbReference type="Proteomes" id="UP001642260"/>
    </source>
</evidence>
<evidence type="ECO:0000313" key="6">
    <source>
        <dbReference type="EMBL" id="CAH8332422.1"/>
    </source>
</evidence>
<evidence type="ECO:0000256" key="2">
    <source>
        <dbReference type="ARBA" id="ARBA00023125"/>
    </source>
</evidence>
<protein>
    <recommendedName>
        <fullName evidence="5">NAC domain-containing protein</fullName>
    </recommendedName>
</protein>
<keyword evidence="3" id="KW-0804">Transcription</keyword>
<evidence type="ECO:0000256" key="4">
    <source>
        <dbReference type="ARBA" id="ARBA00023242"/>
    </source>
</evidence>
<comment type="caution">
    <text evidence="6">The sequence shown here is derived from an EMBL/GenBank/DDBJ whole genome shotgun (WGS) entry which is preliminary data.</text>
</comment>
<organism evidence="6 7">
    <name type="scientific">Eruca vesicaria subsp. sativa</name>
    <name type="common">Garden rocket</name>
    <name type="synonym">Eruca sativa</name>
    <dbReference type="NCBI Taxonomy" id="29727"/>
    <lineage>
        <taxon>Eukaryota</taxon>
        <taxon>Viridiplantae</taxon>
        <taxon>Streptophyta</taxon>
        <taxon>Embryophyta</taxon>
        <taxon>Tracheophyta</taxon>
        <taxon>Spermatophyta</taxon>
        <taxon>Magnoliopsida</taxon>
        <taxon>eudicotyledons</taxon>
        <taxon>Gunneridae</taxon>
        <taxon>Pentapetalae</taxon>
        <taxon>rosids</taxon>
        <taxon>malvids</taxon>
        <taxon>Brassicales</taxon>
        <taxon>Brassicaceae</taxon>
        <taxon>Brassiceae</taxon>
        <taxon>Eruca</taxon>
    </lineage>
</organism>
<accession>A0ABC8JR78</accession>
<dbReference type="Gene3D" id="2.170.150.80">
    <property type="entry name" value="NAC domain"/>
    <property type="match status" value="1"/>
</dbReference>
<dbReference type="EMBL" id="CAKOAT010119598">
    <property type="protein sequence ID" value="CAH8332422.1"/>
    <property type="molecule type" value="Genomic_DNA"/>
</dbReference>
<proteinExistence type="predicted"/>
<dbReference type="InterPro" id="IPR003441">
    <property type="entry name" value="NAC-dom"/>
</dbReference>
<feature type="domain" description="NAC" evidence="5">
    <location>
        <begin position="20"/>
        <end position="166"/>
    </location>
</feature>
<dbReference type="Proteomes" id="UP001642260">
    <property type="component" value="Unassembled WGS sequence"/>
</dbReference>
<evidence type="ECO:0000256" key="3">
    <source>
        <dbReference type="ARBA" id="ARBA00023163"/>
    </source>
</evidence>
<evidence type="ECO:0000259" key="5">
    <source>
        <dbReference type="PROSITE" id="PS51005"/>
    </source>
</evidence>
<dbReference type="PANTHER" id="PTHR31719">
    <property type="entry name" value="NAC TRANSCRIPTION FACTOR 56"/>
    <property type="match status" value="1"/>
</dbReference>
<keyword evidence="2" id="KW-0238">DNA-binding</keyword>
<sequence length="184" mass="20994">MVSDGDLPNVAQLSLKAPVYPPGCRFLPTELGLVRVHLRNKVTMNNNGFITTLNVYTDEPWLLNHVNNNLFKRNEWYYFSPRNRTGVKSVNRTVPGTGEGEGGRWKRTSGQEAIMDKNNKVEGYKESFVYYKKVKGKEEKTGWVMTEYSLHEGVHDDLVLCYIRGKIEKKAELKQVPNRGGGNE</sequence>
<keyword evidence="7" id="KW-1185">Reference proteome</keyword>
<name>A0ABC8JR78_ERUVS</name>
<dbReference type="Pfam" id="PF02365">
    <property type="entry name" value="NAM"/>
    <property type="match status" value="1"/>
</dbReference>
<dbReference type="PROSITE" id="PS51005">
    <property type="entry name" value="NAC"/>
    <property type="match status" value="1"/>
</dbReference>
<gene>
    <name evidence="6" type="ORF">ERUC_LOCUS12607</name>
</gene>
<keyword evidence="1" id="KW-0805">Transcription regulation</keyword>
<dbReference type="PANTHER" id="PTHR31719:SF222">
    <property type="entry name" value="NAC DOMAIN-CONTAINING PROTEIN"/>
    <property type="match status" value="1"/>
</dbReference>
<dbReference type="InterPro" id="IPR036093">
    <property type="entry name" value="NAC_dom_sf"/>
</dbReference>